<organism evidence="10 11">
    <name type="scientific">Parasponia andersonii</name>
    <name type="common">Sponia andersonii</name>
    <dbReference type="NCBI Taxonomy" id="3476"/>
    <lineage>
        <taxon>Eukaryota</taxon>
        <taxon>Viridiplantae</taxon>
        <taxon>Streptophyta</taxon>
        <taxon>Embryophyta</taxon>
        <taxon>Tracheophyta</taxon>
        <taxon>Spermatophyta</taxon>
        <taxon>Magnoliopsida</taxon>
        <taxon>eudicotyledons</taxon>
        <taxon>Gunneridae</taxon>
        <taxon>Pentapetalae</taxon>
        <taxon>rosids</taxon>
        <taxon>fabids</taxon>
        <taxon>Rosales</taxon>
        <taxon>Cannabaceae</taxon>
        <taxon>Parasponia</taxon>
    </lineage>
</organism>
<keyword evidence="5 7" id="KW-0040">ANK repeat</keyword>
<keyword evidence="4 8" id="KW-1133">Transmembrane helix</keyword>
<feature type="domain" description="PGG" evidence="9">
    <location>
        <begin position="444"/>
        <end position="554"/>
    </location>
</feature>
<dbReference type="SUPFAM" id="SSF48403">
    <property type="entry name" value="Ankyrin repeat"/>
    <property type="match status" value="1"/>
</dbReference>
<dbReference type="InterPro" id="IPR036770">
    <property type="entry name" value="Ankyrin_rpt-contain_sf"/>
</dbReference>
<evidence type="ECO:0000313" key="10">
    <source>
        <dbReference type="EMBL" id="PON78950.1"/>
    </source>
</evidence>
<dbReference type="PROSITE" id="PS50088">
    <property type="entry name" value="ANK_REPEAT"/>
    <property type="match status" value="1"/>
</dbReference>
<feature type="transmembrane region" description="Helical" evidence="8">
    <location>
        <begin position="559"/>
        <end position="579"/>
    </location>
</feature>
<proteinExistence type="predicted"/>
<dbReference type="Pfam" id="PF13962">
    <property type="entry name" value="PGG"/>
    <property type="match status" value="1"/>
</dbReference>
<dbReference type="OrthoDB" id="1164686at2759"/>
<dbReference type="GO" id="GO:0005886">
    <property type="term" value="C:plasma membrane"/>
    <property type="evidence" value="ECO:0007669"/>
    <property type="project" value="TreeGrafter"/>
</dbReference>
<comment type="subcellular location">
    <subcellularLocation>
        <location evidence="1">Membrane</location>
        <topology evidence="1">Multi-pass membrane protein</topology>
    </subcellularLocation>
</comment>
<reference evidence="11" key="1">
    <citation type="submission" date="2016-06" db="EMBL/GenBank/DDBJ databases">
        <title>Parallel loss of symbiosis genes in relatives of nitrogen-fixing non-legume Parasponia.</title>
        <authorList>
            <person name="Van Velzen R."/>
            <person name="Holmer R."/>
            <person name="Bu F."/>
            <person name="Rutten L."/>
            <person name="Van Zeijl A."/>
            <person name="Liu W."/>
            <person name="Santuari L."/>
            <person name="Cao Q."/>
            <person name="Sharma T."/>
            <person name="Shen D."/>
            <person name="Roswanjaya Y."/>
            <person name="Wardhani T."/>
            <person name="Kalhor M.S."/>
            <person name="Jansen J."/>
            <person name="Van den Hoogen J."/>
            <person name="Gungor B."/>
            <person name="Hartog M."/>
            <person name="Hontelez J."/>
            <person name="Verver J."/>
            <person name="Yang W.-C."/>
            <person name="Schijlen E."/>
            <person name="Repin R."/>
            <person name="Schilthuizen M."/>
            <person name="Schranz E."/>
            <person name="Heidstra R."/>
            <person name="Miyata K."/>
            <person name="Fedorova E."/>
            <person name="Kohlen W."/>
            <person name="Bisseling T."/>
            <person name="Smit S."/>
            <person name="Geurts R."/>
        </authorList>
    </citation>
    <scope>NUCLEOTIDE SEQUENCE [LARGE SCALE GENOMIC DNA]</scope>
    <source>
        <strain evidence="11">cv. WU1-14</strain>
    </source>
</reference>
<evidence type="ECO:0000256" key="2">
    <source>
        <dbReference type="ARBA" id="ARBA00022692"/>
    </source>
</evidence>
<keyword evidence="6 8" id="KW-0472">Membrane</keyword>
<dbReference type="EMBL" id="JXTB01000006">
    <property type="protein sequence ID" value="PON78950.1"/>
    <property type="molecule type" value="Genomic_DNA"/>
</dbReference>
<evidence type="ECO:0000256" key="7">
    <source>
        <dbReference type="PROSITE-ProRule" id="PRU00023"/>
    </source>
</evidence>
<dbReference type="SMART" id="SM00248">
    <property type="entry name" value="ANK"/>
    <property type="match status" value="8"/>
</dbReference>
<dbReference type="PANTHER" id="PTHR24186">
    <property type="entry name" value="PROTEIN PHOSPHATASE 1 REGULATORY SUBUNIT"/>
    <property type="match status" value="1"/>
</dbReference>
<evidence type="ECO:0000256" key="6">
    <source>
        <dbReference type="ARBA" id="ARBA00023136"/>
    </source>
</evidence>
<accession>A0A2P5E094</accession>
<feature type="transmembrane region" description="Helical" evidence="8">
    <location>
        <begin position="533"/>
        <end position="553"/>
    </location>
</feature>
<feature type="transmembrane region" description="Helical" evidence="8">
    <location>
        <begin position="491"/>
        <end position="512"/>
    </location>
</feature>
<evidence type="ECO:0000259" key="9">
    <source>
        <dbReference type="Pfam" id="PF13962"/>
    </source>
</evidence>
<evidence type="ECO:0000256" key="4">
    <source>
        <dbReference type="ARBA" id="ARBA00022989"/>
    </source>
</evidence>
<dbReference type="Gene3D" id="1.25.40.20">
    <property type="entry name" value="Ankyrin repeat-containing domain"/>
    <property type="match status" value="2"/>
</dbReference>
<dbReference type="PROSITE" id="PS50297">
    <property type="entry name" value="ANK_REP_REGION"/>
    <property type="match status" value="1"/>
</dbReference>
<protein>
    <submittedName>
        <fullName evidence="10">Transmembrane protein</fullName>
    </submittedName>
</protein>
<evidence type="ECO:0000313" key="11">
    <source>
        <dbReference type="Proteomes" id="UP000237105"/>
    </source>
</evidence>
<sequence>MSLMASPSTVDVEKNNRMEASLYWAAEKGEIQVFMLKVNELRLDQLLTPDNNTILHVHIRASTTDKVFVREILNMCPPLLLQTNAKGETPLHVAARYGHVRIVKSLIKHAKSSDRQQMRDLESAVARDSEATKQMLRMRNKEKDTALHEAVRFRRLEVVRILIKEDPHYSFSANEDGETPLYIAVEGRYGVLVDEILDNCSSPATSGPNGRTVLHAAIIARDKGMTRKLLAKTENLTRKADAWGYIPLHYAALLPVDVDIVKLLLEKDACSAYVQNGKGMTALHIAANSSYVGCREVMKEIILRCPDSCEVVDHEGQNFLHFAVKSSTYEALKVILNHSSLGNYLLNEKDNAGNTPFLGMAANSHWKESILNAFLSHPHVNKMAFNKENKNFLDMVTYYYGFKKKFITGERMKIKYGIRPHLRRAIGEDDEESHRYLPRFLKIMEKSKEIILIVATLIATVTFTAGFMLPGGYVSSKGPLQGAAILRGNTAFQAFVITDTVALGLSISAVLINLVMRTSDDEWKIIGCHVMSWYLTMLALVFMLIAFVTGTYAVLVPSLMLAIATCLVGLLFLCLSFFWTRIVRSVDRFFIYV</sequence>
<dbReference type="STRING" id="3476.A0A2P5E094"/>
<dbReference type="InterPro" id="IPR002110">
    <property type="entry name" value="Ankyrin_rpt"/>
</dbReference>
<comment type="caution">
    <text evidence="10">The sequence shown here is derived from an EMBL/GenBank/DDBJ whole genome shotgun (WGS) entry which is preliminary data.</text>
</comment>
<dbReference type="Proteomes" id="UP000237105">
    <property type="component" value="Unassembled WGS sequence"/>
</dbReference>
<evidence type="ECO:0000256" key="3">
    <source>
        <dbReference type="ARBA" id="ARBA00022737"/>
    </source>
</evidence>
<keyword evidence="2 8" id="KW-0812">Transmembrane</keyword>
<dbReference type="Pfam" id="PF12796">
    <property type="entry name" value="Ank_2"/>
    <property type="match status" value="3"/>
</dbReference>
<feature type="repeat" description="ANK" evidence="7">
    <location>
        <begin position="86"/>
        <end position="118"/>
    </location>
</feature>
<evidence type="ECO:0000256" key="1">
    <source>
        <dbReference type="ARBA" id="ARBA00004141"/>
    </source>
</evidence>
<dbReference type="AlphaFoldDB" id="A0A2P5E094"/>
<keyword evidence="3" id="KW-0677">Repeat</keyword>
<evidence type="ECO:0000256" key="8">
    <source>
        <dbReference type="SAM" id="Phobius"/>
    </source>
</evidence>
<dbReference type="InterPro" id="IPR026961">
    <property type="entry name" value="PGG_dom"/>
</dbReference>
<name>A0A2P5E094_PARAD</name>
<gene>
    <name evidence="10" type="ORF">PanWU01x14_014510</name>
</gene>
<feature type="transmembrane region" description="Helical" evidence="8">
    <location>
        <begin position="450"/>
        <end position="471"/>
    </location>
</feature>
<keyword evidence="11" id="KW-1185">Reference proteome</keyword>
<dbReference type="PANTHER" id="PTHR24186:SF50">
    <property type="entry name" value="ANKYRIN REPEAT-CONTAINING PROTEIN ITN1-LIKE ISOFORM X1"/>
    <property type="match status" value="1"/>
</dbReference>
<evidence type="ECO:0000256" key="5">
    <source>
        <dbReference type="ARBA" id="ARBA00023043"/>
    </source>
</evidence>